<dbReference type="PRINTS" id="PR00125">
    <property type="entry name" value="ATPASEDELTA"/>
</dbReference>
<dbReference type="NCBIfam" id="NF004403">
    <property type="entry name" value="PRK05758.2-4"/>
    <property type="match status" value="1"/>
</dbReference>
<dbReference type="NCBIfam" id="NF004402">
    <property type="entry name" value="PRK05758.2-2"/>
    <property type="match status" value="1"/>
</dbReference>
<comment type="subcellular location">
    <subcellularLocation>
        <location evidence="8">Cell membrane</location>
        <topology evidence="8">Peripheral membrane protein</topology>
    </subcellularLocation>
    <subcellularLocation>
        <location evidence="1">Membrane</location>
    </subcellularLocation>
</comment>
<organism evidence="9 10">
    <name type="scientific">Propionispira arboris</name>
    <dbReference type="NCBI Taxonomy" id="84035"/>
    <lineage>
        <taxon>Bacteria</taxon>
        <taxon>Bacillati</taxon>
        <taxon>Bacillota</taxon>
        <taxon>Negativicutes</taxon>
        <taxon>Selenomonadales</taxon>
        <taxon>Selenomonadaceae</taxon>
        <taxon>Propionispira</taxon>
    </lineage>
</organism>
<evidence type="ECO:0000256" key="4">
    <source>
        <dbReference type="ARBA" id="ARBA00023065"/>
    </source>
</evidence>
<comment type="function">
    <text evidence="8">This protein is part of the stalk that links CF(0) to CF(1). It either transmits conformational changes from CF(0) to CF(1) or is implicated in proton conduction.</text>
</comment>
<keyword evidence="4 8" id="KW-0406">Ion transport</keyword>
<comment type="similarity">
    <text evidence="8">Belongs to the ATPase delta chain family.</text>
</comment>
<keyword evidence="8" id="KW-1003">Cell membrane</keyword>
<keyword evidence="10" id="KW-1185">Reference proteome</keyword>
<evidence type="ECO:0000256" key="6">
    <source>
        <dbReference type="ARBA" id="ARBA00023196"/>
    </source>
</evidence>
<sequence>MLNMQLANKYAKAIFEVAQDDGKIDEYGTDLKTVASEIDAHKELASFLVNPQIQPNAKKDLCAKLFKEELSVSVYNFLMLLIDKRREVLLQEIVREYQTLSNAAQNIIHAEVTVASALNEKQQAKLIEKLEESTGKKVVVRTKIDQSIIGGVVVKIGDRLIDGSIVRQMQSLQKQLMAN</sequence>
<dbReference type="PROSITE" id="PS00389">
    <property type="entry name" value="ATPASE_DELTA"/>
    <property type="match status" value="1"/>
</dbReference>
<evidence type="ECO:0000313" key="9">
    <source>
        <dbReference type="EMBL" id="SEI79963.1"/>
    </source>
</evidence>
<dbReference type="Gene3D" id="1.10.520.20">
    <property type="entry name" value="N-terminal domain of the delta subunit of the F1F0-ATP synthase"/>
    <property type="match status" value="1"/>
</dbReference>
<keyword evidence="3 8" id="KW-0375">Hydrogen ion transport</keyword>
<gene>
    <name evidence="8" type="primary">atpH</name>
    <name evidence="9" type="ORF">SAMN05660742_10185</name>
</gene>
<keyword evidence="2 8" id="KW-0813">Transport</keyword>
<comment type="function">
    <text evidence="8">F(1)F(0) ATP synthase produces ATP from ADP in the presence of a proton or sodium gradient. F-type ATPases consist of two structural domains, F(1) containing the extramembraneous catalytic core and F(0) containing the membrane proton channel, linked together by a central stalk and a peripheral stalk. During catalysis, ATP synthesis in the catalytic domain of F(1) is coupled via a rotary mechanism of the central stalk subunits to proton translocation.</text>
</comment>
<dbReference type="GO" id="GO:0005886">
    <property type="term" value="C:plasma membrane"/>
    <property type="evidence" value="ECO:0007669"/>
    <property type="project" value="UniProtKB-SubCell"/>
</dbReference>
<dbReference type="InterPro" id="IPR000711">
    <property type="entry name" value="ATPase_OSCP/dsu"/>
</dbReference>
<dbReference type="Proteomes" id="UP000199662">
    <property type="component" value="Unassembled WGS sequence"/>
</dbReference>
<dbReference type="InterPro" id="IPR026015">
    <property type="entry name" value="ATP_synth_OSCP/delta_N_sf"/>
</dbReference>
<dbReference type="Pfam" id="PF00213">
    <property type="entry name" value="OSCP"/>
    <property type="match status" value="1"/>
</dbReference>
<evidence type="ECO:0000256" key="1">
    <source>
        <dbReference type="ARBA" id="ARBA00004370"/>
    </source>
</evidence>
<reference evidence="9 10" key="1">
    <citation type="submission" date="2016-10" db="EMBL/GenBank/DDBJ databases">
        <authorList>
            <person name="de Groot N.N."/>
        </authorList>
    </citation>
    <scope>NUCLEOTIDE SEQUENCE [LARGE SCALE GENOMIC DNA]</scope>
    <source>
        <strain evidence="9 10">DSM 2179</strain>
    </source>
</reference>
<keyword evidence="5 8" id="KW-0472">Membrane</keyword>
<evidence type="ECO:0000256" key="3">
    <source>
        <dbReference type="ARBA" id="ARBA00022781"/>
    </source>
</evidence>
<keyword evidence="7 8" id="KW-0066">ATP synthesis</keyword>
<name>A0A1H6TIS7_9FIRM</name>
<evidence type="ECO:0000256" key="7">
    <source>
        <dbReference type="ARBA" id="ARBA00023310"/>
    </source>
</evidence>
<protein>
    <recommendedName>
        <fullName evidence="8">ATP synthase subunit delta</fullName>
    </recommendedName>
    <alternativeName>
        <fullName evidence="8">ATP synthase F(1) sector subunit delta</fullName>
    </alternativeName>
    <alternativeName>
        <fullName evidence="8">F-type ATPase subunit delta</fullName>
        <shortName evidence="8">F-ATPase subunit delta</shortName>
    </alternativeName>
</protein>
<evidence type="ECO:0000256" key="2">
    <source>
        <dbReference type="ARBA" id="ARBA00022448"/>
    </source>
</evidence>
<dbReference type="RefSeq" id="WP_091828323.1">
    <property type="nucleotide sequence ID" value="NZ_FNZK01000001.1"/>
</dbReference>
<evidence type="ECO:0000256" key="8">
    <source>
        <dbReference type="HAMAP-Rule" id="MF_01416"/>
    </source>
</evidence>
<dbReference type="PANTHER" id="PTHR11910">
    <property type="entry name" value="ATP SYNTHASE DELTA CHAIN"/>
    <property type="match status" value="1"/>
</dbReference>
<accession>A0A1H6TIS7</accession>
<evidence type="ECO:0000313" key="10">
    <source>
        <dbReference type="Proteomes" id="UP000199662"/>
    </source>
</evidence>
<dbReference type="EMBL" id="FNZK01000001">
    <property type="protein sequence ID" value="SEI79963.1"/>
    <property type="molecule type" value="Genomic_DNA"/>
</dbReference>
<dbReference type="GO" id="GO:0045259">
    <property type="term" value="C:proton-transporting ATP synthase complex"/>
    <property type="evidence" value="ECO:0007669"/>
    <property type="project" value="UniProtKB-KW"/>
</dbReference>
<keyword evidence="6 8" id="KW-0139">CF(1)</keyword>
<dbReference type="NCBIfam" id="TIGR01145">
    <property type="entry name" value="ATP_synt_delta"/>
    <property type="match status" value="1"/>
</dbReference>
<dbReference type="GO" id="GO:0046933">
    <property type="term" value="F:proton-transporting ATP synthase activity, rotational mechanism"/>
    <property type="evidence" value="ECO:0007669"/>
    <property type="project" value="UniProtKB-UniRule"/>
</dbReference>
<dbReference type="InterPro" id="IPR020781">
    <property type="entry name" value="ATPase_OSCP/d_CS"/>
</dbReference>
<evidence type="ECO:0000256" key="5">
    <source>
        <dbReference type="ARBA" id="ARBA00023136"/>
    </source>
</evidence>
<proteinExistence type="inferred from homology"/>
<dbReference type="HAMAP" id="MF_01416">
    <property type="entry name" value="ATP_synth_delta_bact"/>
    <property type="match status" value="1"/>
</dbReference>
<dbReference type="SUPFAM" id="SSF47928">
    <property type="entry name" value="N-terminal domain of the delta subunit of the F1F0-ATP synthase"/>
    <property type="match status" value="1"/>
</dbReference>
<dbReference type="AlphaFoldDB" id="A0A1H6TIS7"/>
<dbReference type="STRING" id="84035.SAMN05660742_10185"/>